<dbReference type="SMART" id="SM00641">
    <property type="entry name" value="Glyco_25"/>
    <property type="match status" value="1"/>
</dbReference>
<organism evidence="5 6">
    <name type="scientific">Roseibium salinum</name>
    <dbReference type="NCBI Taxonomy" id="1604349"/>
    <lineage>
        <taxon>Bacteria</taxon>
        <taxon>Pseudomonadati</taxon>
        <taxon>Pseudomonadota</taxon>
        <taxon>Alphaproteobacteria</taxon>
        <taxon>Hyphomicrobiales</taxon>
        <taxon>Stappiaceae</taxon>
        <taxon>Roseibium</taxon>
    </lineage>
</organism>
<name>A0ABT3R0G7_9HYPH</name>
<accession>A0ABT3R0G7</accession>
<dbReference type="Pfam" id="PF01183">
    <property type="entry name" value="Glyco_hydro_25"/>
    <property type="match status" value="1"/>
</dbReference>
<dbReference type="CDD" id="cd06413">
    <property type="entry name" value="GH25_muramidase_1"/>
    <property type="match status" value="1"/>
</dbReference>
<dbReference type="InterPro" id="IPR017853">
    <property type="entry name" value="GH"/>
</dbReference>
<dbReference type="RefSeq" id="WP_265962120.1">
    <property type="nucleotide sequence ID" value="NZ_JAPEVI010000003.1"/>
</dbReference>
<keyword evidence="4" id="KW-0472">Membrane</keyword>
<dbReference type="PANTHER" id="PTHR34135:SF2">
    <property type="entry name" value="LYSOZYME"/>
    <property type="match status" value="1"/>
</dbReference>
<dbReference type="PROSITE" id="PS51904">
    <property type="entry name" value="GLYCOSYL_HYDROL_F25_2"/>
    <property type="match status" value="1"/>
</dbReference>
<proteinExistence type="inferred from homology"/>
<reference evidence="5 6" key="1">
    <citation type="journal article" date="2016" name="Int. J. Syst. Evol. Microbiol.">
        <title>Labrenzia salina sp. nov., isolated from the rhizosphere of the halophyte Arthrocnemum macrostachyum.</title>
        <authorList>
            <person name="Camacho M."/>
            <person name="Redondo-Gomez S."/>
            <person name="Rodriguez-Llorente I."/>
            <person name="Rohde M."/>
            <person name="Sproer C."/>
            <person name="Schumann P."/>
            <person name="Klenk H.P."/>
            <person name="Montero-Calasanz M.D.C."/>
        </authorList>
    </citation>
    <scope>NUCLEOTIDE SEQUENCE [LARGE SCALE GENOMIC DNA]</scope>
    <source>
        <strain evidence="5 6">DSM 29163</strain>
    </source>
</reference>
<dbReference type="InterPro" id="IPR018077">
    <property type="entry name" value="Glyco_hydro_fam25_subgr"/>
</dbReference>
<dbReference type="Gene3D" id="3.20.20.80">
    <property type="entry name" value="Glycosidases"/>
    <property type="match status" value="1"/>
</dbReference>
<dbReference type="Proteomes" id="UP001300261">
    <property type="component" value="Unassembled WGS sequence"/>
</dbReference>
<evidence type="ECO:0000256" key="1">
    <source>
        <dbReference type="ARBA" id="ARBA00010646"/>
    </source>
</evidence>
<keyword evidence="2" id="KW-0378">Hydrolase</keyword>
<evidence type="ECO:0000256" key="2">
    <source>
        <dbReference type="ARBA" id="ARBA00022801"/>
    </source>
</evidence>
<dbReference type="SUPFAM" id="SSF51445">
    <property type="entry name" value="(Trans)glycosidases"/>
    <property type="match status" value="1"/>
</dbReference>
<sequence>MQAALRTLFYTVVGGVISIVGAAFFFMNWEPDRDDFPIRGIDVSHHQGEIDWNMVAADDVAFVYMKASEGGDFKDGAFARNWAGSGAAGLARGAYHFFSLCKPGRLQAENFLSVLPEEQDMLAPMLDLEFSGNCARRPPVEEVLREITDFTAVVERARGKEVVFYSPEDFYRAYLKGKGLNRRLWARSLWRSPGYGEEWVAWQYHNRGSVKGVEGDVDLNVLHSRETLDGLRL</sequence>
<comment type="caution">
    <text evidence="5">The sequence shown here is derived from an EMBL/GenBank/DDBJ whole genome shotgun (WGS) entry which is preliminary data.</text>
</comment>
<comment type="similarity">
    <text evidence="1">Belongs to the glycosyl hydrolase 25 family.</text>
</comment>
<evidence type="ECO:0000313" key="6">
    <source>
        <dbReference type="Proteomes" id="UP001300261"/>
    </source>
</evidence>
<feature type="transmembrane region" description="Helical" evidence="4">
    <location>
        <begin position="7"/>
        <end position="29"/>
    </location>
</feature>
<evidence type="ECO:0000313" key="5">
    <source>
        <dbReference type="EMBL" id="MCX2722437.1"/>
    </source>
</evidence>
<evidence type="ECO:0000256" key="3">
    <source>
        <dbReference type="ARBA" id="ARBA00023295"/>
    </source>
</evidence>
<dbReference type="PANTHER" id="PTHR34135">
    <property type="entry name" value="LYSOZYME"/>
    <property type="match status" value="1"/>
</dbReference>
<keyword evidence="4" id="KW-0812">Transmembrane</keyword>
<keyword evidence="3" id="KW-0326">Glycosidase</keyword>
<protein>
    <submittedName>
        <fullName evidence="5">GH25 family lysozyme</fullName>
    </submittedName>
</protein>
<keyword evidence="4" id="KW-1133">Transmembrane helix</keyword>
<gene>
    <name evidence="5" type="ORF">ON753_08500</name>
</gene>
<evidence type="ECO:0000256" key="4">
    <source>
        <dbReference type="SAM" id="Phobius"/>
    </source>
</evidence>
<keyword evidence="6" id="KW-1185">Reference proteome</keyword>
<dbReference type="EMBL" id="JAPEVI010000003">
    <property type="protein sequence ID" value="MCX2722437.1"/>
    <property type="molecule type" value="Genomic_DNA"/>
</dbReference>
<dbReference type="InterPro" id="IPR002053">
    <property type="entry name" value="Glyco_hydro_25"/>
</dbReference>